<organism evidence="3 4">
    <name type="scientific">Cladophialophora chaetospira</name>
    <dbReference type="NCBI Taxonomy" id="386627"/>
    <lineage>
        <taxon>Eukaryota</taxon>
        <taxon>Fungi</taxon>
        <taxon>Dikarya</taxon>
        <taxon>Ascomycota</taxon>
        <taxon>Pezizomycotina</taxon>
        <taxon>Eurotiomycetes</taxon>
        <taxon>Chaetothyriomycetidae</taxon>
        <taxon>Chaetothyriales</taxon>
        <taxon>Herpotrichiellaceae</taxon>
        <taxon>Cladophialophora</taxon>
    </lineage>
</organism>
<comment type="caution">
    <text evidence="3">The sequence shown here is derived from an EMBL/GenBank/DDBJ whole genome shotgun (WGS) entry which is preliminary data.</text>
</comment>
<keyword evidence="4" id="KW-1185">Reference proteome</keyword>
<reference evidence="3" key="1">
    <citation type="submission" date="2022-10" db="EMBL/GenBank/DDBJ databases">
        <title>Culturing micro-colonial fungi from biological soil crusts in the Mojave desert and describing Neophaeococcomyces mojavensis, and introducing the new genera and species Taxawa tesnikishii.</title>
        <authorList>
            <person name="Kurbessoian T."/>
            <person name="Stajich J.E."/>
        </authorList>
    </citation>
    <scope>NUCLEOTIDE SEQUENCE</scope>
    <source>
        <strain evidence="3">TK_41</strain>
    </source>
</reference>
<dbReference type="AlphaFoldDB" id="A0AA38X502"/>
<evidence type="ECO:0000256" key="2">
    <source>
        <dbReference type="SAM" id="Phobius"/>
    </source>
</evidence>
<dbReference type="InterPro" id="IPR021840">
    <property type="entry name" value="DUF3433"/>
</dbReference>
<feature type="transmembrane region" description="Helical" evidence="2">
    <location>
        <begin position="40"/>
        <end position="61"/>
    </location>
</feature>
<sequence length="621" mass="69417">MRQDDTEISVKPISEVSTGTIKRKAPQIPNWQPTCLRLPLFVGAVTLTLLHSAMCAVLIVLKYTESTRFTFKGSNAGAFFFWQFIPIILAVIPGLIWEVIYIQVCRLQPYRDLASPQGSTLVDSLSQTYLTSFAWFVPYHALKHPERHTGLAMISVAYLLSYGVLPAVTIAMIEIRWDDPVTEGTARPLIYLIVLGLLVSMSTVAFATAAFVILRRQKSGLYSNPASLAGVGSLVAESNLLQRFQSLRSFETQEGIDKALGDLQLTLGHTGASYQISLLDPSQTIPELPEKKWRRDSNEAHPWWLRGSTYTGLFILMLIPIGVLYGVLFQQAHAALLNEDPLQINGKAFAVKICTAILSLVNAAIYANLHLNVAILHPYHMLADCVQKKLQGSSSALRADFTGSAIFNFLRPEQSLDIWLVAVCALLTQLAVIIRPAGLQNLASIAALGWKNSSNPYLSSSFDDINIPAGVPPLRIILYVFEAIYWTVQFFAFLLVMMSKRKPFLPRKPYTLSSQILYLCHGTELLDDLKSMSTLSKQARDTCLKQNGHKYALGWMEDGTKTCSYVSIDRLENITRRFKYPKPDHNDVAREYLDRETFERLHPGDDEGKTRRDAGWPDNAK</sequence>
<evidence type="ECO:0000256" key="1">
    <source>
        <dbReference type="SAM" id="MobiDB-lite"/>
    </source>
</evidence>
<name>A0AA38X502_9EURO</name>
<keyword evidence="2" id="KW-1133">Transmembrane helix</keyword>
<dbReference type="EMBL" id="JAPDRK010000013">
    <property type="protein sequence ID" value="KAJ9606964.1"/>
    <property type="molecule type" value="Genomic_DNA"/>
</dbReference>
<proteinExistence type="predicted"/>
<feature type="transmembrane region" description="Helical" evidence="2">
    <location>
        <begin position="81"/>
        <end position="104"/>
    </location>
</feature>
<evidence type="ECO:0000313" key="3">
    <source>
        <dbReference type="EMBL" id="KAJ9606964.1"/>
    </source>
</evidence>
<feature type="transmembrane region" description="Helical" evidence="2">
    <location>
        <begin position="416"/>
        <end position="434"/>
    </location>
</feature>
<dbReference type="PANTHER" id="PTHR37544:SF3">
    <property type="entry name" value="SPRAY"/>
    <property type="match status" value="1"/>
</dbReference>
<keyword evidence="2" id="KW-0812">Transmembrane</keyword>
<feature type="transmembrane region" description="Helical" evidence="2">
    <location>
        <begin position="189"/>
        <end position="214"/>
    </location>
</feature>
<feature type="transmembrane region" description="Helical" evidence="2">
    <location>
        <begin position="154"/>
        <end position="177"/>
    </location>
</feature>
<dbReference type="PANTHER" id="PTHR37544">
    <property type="entry name" value="SPRAY-RELATED"/>
    <property type="match status" value="1"/>
</dbReference>
<protein>
    <submittedName>
        <fullName evidence="3">Uncharacterized protein</fullName>
    </submittedName>
</protein>
<gene>
    <name evidence="3" type="ORF">H2200_008975</name>
</gene>
<dbReference type="Proteomes" id="UP001172673">
    <property type="component" value="Unassembled WGS sequence"/>
</dbReference>
<keyword evidence="2" id="KW-0472">Membrane</keyword>
<feature type="transmembrane region" description="Helical" evidence="2">
    <location>
        <begin position="303"/>
        <end position="328"/>
    </location>
</feature>
<feature type="transmembrane region" description="Helical" evidence="2">
    <location>
        <begin position="476"/>
        <end position="498"/>
    </location>
</feature>
<feature type="region of interest" description="Disordered" evidence="1">
    <location>
        <begin position="599"/>
        <end position="621"/>
    </location>
</feature>
<dbReference type="Pfam" id="PF11915">
    <property type="entry name" value="DUF3433"/>
    <property type="match status" value="1"/>
</dbReference>
<feature type="transmembrane region" description="Helical" evidence="2">
    <location>
        <begin position="348"/>
        <end position="369"/>
    </location>
</feature>
<evidence type="ECO:0000313" key="4">
    <source>
        <dbReference type="Proteomes" id="UP001172673"/>
    </source>
</evidence>
<accession>A0AA38X502</accession>